<dbReference type="CDD" id="cd14744">
    <property type="entry name" value="PAAR_CT_2"/>
    <property type="match status" value="1"/>
</dbReference>
<dbReference type="Pfam" id="PF05488">
    <property type="entry name" value="PAAR_motif"/>
    <property type="match status" value="1"/>
</dbReference>
<feature type="region of interest" description="Disordered" evidence="1">
    <location>
        <begin position="1"/>
        <end position="21"/>
    </location>
</feature>
<dbReference type="AlphaFoldDB" id="A0A1H1JZ18"/>
<dbReference type="RefSeq" id="WP_090809398.1">
    <property type="nucleotide sequence ID" value="NZ_FNKX01000002.1"/>
</dbReference>
<dbReference type="Gene3D" id="2.60.200.60">
    <property type="match status" value="1"/>
</dbReference>
<accession>A0A1H1JZ18</accession>
<reference evidence="3" key="1">
    <citation type="submission" date="2016-10" db="EMBL/GenBank/DDBJ databases">
        <authorList>
            <person name="Varghese N."/>
            <person name="Submissions S."/>
        </authorList>
    </citation>
    <scope>NUCLEOTIDE SEQUENCE [LARGE SCALE GENOMIC DNA]</scope>
    <source>
        <strain evidence="3">DUS833</strain>
    </source>
</reference>
<sequence>MQSPIRKGDKLEHNGEVTGGSPWFEVMGRPLARKGDEAICEQHGPTTIDEGYAKFLDRDGKAVAFHHYRCACGCRLLSSLMNFNIA</sequence>
<evidence type="ECO:0000313" key="2">
    <source>
        <dbReference type="EMBL" id="SDR55283.1"/>
    </source>
</evidence>
<keyword evidence="3" id="KW-1185">Reference proteome</keyword>
<dbReference type="EMBL" id="FNKX01000002">
    <property type="protein sequence ID" value="SDR55283.1"/>
    <property type="molecule type" value="Genomic_DNA"/>
</dbReference>
<gene>
    <name evidence="2" type="ORF">SAMN05445850_6042</name>
</gene>
<protein>
    <submittedName>
        <fullName evidence="2">Zn-binding Pro-Ala-Ala-Arg (PAAR) domain-containing protein, incolved in TypeVI secretion</fullName>
    </submittedName>
</protein>
<evidence type="ECO:0000313" key="3">
    <source>
        <dbReference type="Proteomes" id="UP000199365"/>
    </source>
</evidence>
<name>A0A1H1JZ18_9BURK</name>
<dbReference type="Proteomes" id="UP000199365">
    <property type="component" value="Unassembled WGS sequence"/>
</dbReference>
<dbReference type="InterPro" id="IPR008727">
    <property type="entry name" value="PAAR_motif"/>
</dbReference>
<dbReference type="STRING" id="157910.SAMN05445850_6042"/>
<feature type="compositionally biased region" description="Basic and acidic residues" evidence="1">
    <location>
        <begin position="1"/>
        <end position="15"/>
    </location>
</feature>
<evidence type="ECO:0000256" key="1">
    <source>
        <dbReference type="SAM" id="MobiDB-lite"/>
    </source>
</evidence>
<organism evidence="2 3">
    <name type="scientific">Paraburkholderia tuberum</name>
    <dbReference type="NCBI Taxonomy" id="157910"/>
    <lineage>
        <taxon>Bacteria</taxon>
        <taxon>Pseudomonadati</taxon>
        <taxon>Pseudomonadota</taxon>
        <taxon>Betaproteobacteria</taxon>
        <taxon>Burkholderiales</taxon>
        <taxon>Burkholderiaceae</taxon>
        <taxon>Paraburkholderia</taxon>
    </lineage>
</organism>
<proteinExistence type="predicted"/>